<keyword evidence="5" id="KW-1185">Reference proteome</keyword>
<name>A0A9N9KYL2_9HELO</name>
<evidence type="ECO:0000256" key="1">
    <source>
        <dbReference type="SAM" id="Coils"/>
    </source>
</evidence>
<feature type="compositionally biased region" description="Basic and acidic residues" evidence="2">
    <location>
        <begin position="776"/>
        <end position="788"/>
    </location>
</feature>
<keyword evidence="3" id="KW-0812">Transmembrane</keyword>
<feature type="region of interest" description="Disordered" evidence="2">
    <location>
        <begin position="755"/>
        <end position="794"/>
    </location>
</feature>
<evidence type="ECO:0000256" key="3">
    <source>
        <dbReference type="SAM" id="Phobius"/>
    </source>
</evidence>
<accession>A0A9N9KYL2</accession>
<evidence type="ECO:0000313" key="5">
    <source>
        <dbReference type="Proteomes" id="UP000696280"/>
    </source>
</evidence>
<feature type="region of interest" description="Disordered" evidence="2">
    <location>
        <begin position="805"/>
        <end position="824"/>
    </location>
</feature>
<gene>
    <name evidence="4" type="ORF">HYFRA_00008647</name>
</gene>
<keyword evidence="3" id="KW-1133">Transmembrane helix</keyword>
<feature type="compositionally biased region" description="Polar residues" evidence="2">
    <location>
        <begin position="814"/>
        <end position="824"/>
    </location>
</feature>
<organism evidence="4 5">
    <name type="scientific">Hymenoscyphus fraxineus</name>
    <dbReference type="NCBI Taxonomy" id="746836"/>
    <lineage>
        <taxon>Eukaryota</taxon>
        <taxon>Fungi</taxon>
        <taxon>Dikarya</taxon>
        <taxon>Ascomycota</taxon>
        <taxon>Pezizomycotina</taxon>
        <taxon>Leotiomycetes</taxon>
        <taxon>Helotiales</taxon>
        <taxon>Helotiaceae</taxon>
        <taxon>Hymenoscyphus</taxon>
    </lineage>
</organism>
<dbReference type="OrthoDB" id="341259at2759"/>
<dbReference type="Proteomes" id="UP000696280">
    <property type="component" value="Unassembled WGS sequence"/>
</dbReference>
<keyword evidence="1" id="KW-0175">Coiled coil</keyword>
<feature type="coiled-coil region" evidence="1">
    <location>
        <begin position="617"/>
        <end position="644"/>
    </location>
</feature>
<evidence type="ECO:0000256" key="2">
    <source>
        <dbReference type="SAM" id="MobiDB-lite"/>
    </source>
</evidence>
<dbReference type="SUPFAM" id="SSF48403">
    <property type="entry name" value="Ankyrin repeat"/>
    <property type="match status" value="1"/>
</dbReference>
<evidence type="ECO:0000313" key="4">
    <source>
        <dbReference type="EMBL" id="CAG8954958.1"/>
    </source>
</evidence>
<feature type="compositionally biased region" description="Polar residues" evidence="2">
    <location>
        <begin position="760"/>
        <end position="775"/>
    </location>
</feature>
<dbReference type="AlphaFoldDB" id="A0A9N9KYL2"/>
<comment type="caution">
    <text evidence="4">The sequence shown here is derived from an EMBL/GenBank/DDBJ whole genome shotgun (WGS) entry which is preliminary data.</text>
</comment>
<sequence length="824" mass="94133">MASLAKLRELLQRCAAFDEVKRFLDDNPNIDLNVATPAHSNATRETEYAGGGNDAEYELPLHLATYDVRIVDLLLDTGASPTSSCGHGRNAVQCTAICWVSEAVLDFLTRDYLQNERRAFYIKTYIDLLDERRGWRATHYIADSQNQDLNRAYAITNAGADWCRKTAKDEKGIRYTPYEIAAKRGNWGITSHLADTQWTWTWKAKNKEADVEINSCGCTWSKVHVQNPTSYLLIRVGSITALQGFVRKMLRDIGDSDNSRDRLLEQITPEFRSDRNPENPVGGCGRASICIFKKLKKPDLDITAMAIPYFSSETTRNIRDRKANFQAEIRKFKHTSDSSFNDLGWQCASTLDEYCHPSIDAETLDHRNKDQTLSRYQKYLPEDDRRILIVPQLWIWTWGSSFMLTALQKNISEVFHDYDNERETGFFDSLAATLKRAKKPCDVFGSQDLQTRSPKSPEDQEDQEDQEEEEQQNDQKIAFSRDISVAVLLSMCIDTMDSLSRSDPGLPDSLFTIFDRSISKLFAEVREYTKVSALSNNNLDVEKNLILQIADVRDELSMIQSVISQQEQVWRQFMNAKFPEWGIKSPEENLVIKVQPNHRYPWIVEIVEVLERPQKQFANYKRQIAKLDADAERVEDAIRFLLDLKSKHDSLKEAHLTTLMSAAVIGFTIITIIFTPLAFLASLFALSTDKSQNNLQNSTLANGAPFYDSSYIGKWMVTIELVSLFVTAMAIWLAFKLTTNFEKIQGFWKRKIAKKRPRGASQQAASKNPSTTDVTQGERHFNDQRPDMEIGSVPEDNKKLSYRKRFHAIRKGQRQQNAESGAEA</sequence>
<feature type="transmembrane region" description="Helical" evidence="3">
    <location>
        <begin position="715"/>
        <end position="735"/>
    </location>
</feature>
<feature type="region of interest" description="Disordered" evidence="2">
    <location>
        <begin position="445"/>
        <end position="475"/>
    </location>
</feature>
<dbReference type="EMBL" id="CAJVRL010000058">
    <property type="protein sequence ID" value="CAG8954958.1"/>
    <property type="molecule type" value="Genomic_DNA"/>
</dbReference>
<evidence type="ECO:0008006" key="6">
    <source>
        <dbReference type="Google" id="ProtNLM"/>
    </source>
</evidence>
<keyword evidence="3" id="KW-0472">Membrane</keyword>
<dbReference type="InterPro" id="IPR036770">
    <property type="entry name" value="Ankyrin_rpt-contain_sf"/>
</dbReference>
<reference evidence="4" key="1">
    <citation type="submission" date="2021-07" db="EMBL/GenBank/DDBJ databases">
        <authorList>
            <person name="Durling M."/>
        </authorList>
    </citation>
    <scope>NUCLEOTIDE SEQUENCE</scope>
</reference>
<protein>
    <recommendedName>
        <fullName evidence="6">Ankyrin repeat protein</fullName>
    </recommendedName>
</protein>
<dbReference type="Gene3D" id="1.25.40.20">
    <property type="entry name" value="Ankyrin repeat-containing domain"/>
    <property type="match status" value="1"/>
</dbReference>
<feature type="transmembrane region" description="Helical" evidence="3">
    <location>
        <begin position="662"/>
        <end position="686"/>
    </location>
</feature>
<feature type="compositionally biased region" description="Acidic residues" evidence="2">
    <location>
        <begin position="459"/>
        <end position="472"/>
    </location>
</feature>
<proteinExistence type="predicted"/>